<evidence type="ECO:0000256" key="2">
    <source>
        <dbReference type="ARBA" id="ARBA00022840"/>
    </source>
</evidence>
<dbReference type="InterPro" id="IPR045455">
    <property type="entry name" value="NrS-1_pol-like_helicase"/>
</dbReference>
<evidence type="ECO:0000256" key="1">
    <source>
        <dbReference type="ARBA" id="ARBA00022741"/>
    </source>
</evidence>
<dbReference type="PROSITE" id="PS51206">
    <property type="entry name" value="SF3_HELICASE_1"/>
    <property type="match status" value="1"/>
</dbReference>
<dbReference type="Proteomes" id="UP000034424">
    <property type="component" value="Unassembled WGS sequence"/>
</dbReference>
<dbReference type="RefSeq" id="WP_048046119.1">
    <property type="nucleotide sequence ID" value="NZ_JJPC01000067.1"/>
</dbReference>
<dbReference type="AlphaFoldDB" id="A0A0F8E2P0"/>
<organism evidence="4 6">
    <name type="scientific">Methanosarcina mazei</name>
    <name type="common">Methanosarcina frisia</name>
    <dbReference type="NCBI Taxonomy" id="2209"/>
    <lineage>
        <taxon>Archaea</taxon>
        <taxon>Methanobacteriati</taxon>
        <taxon>Methanobacteriota</taxon>
        <taxon>Stenosarchaea group</taxon>
        <taxon>Methanomicrobia</taxon>
        <taxon>Methanosarcinales</taxon>
        <taxon>Methanosarcinaceae</taxon>
        <taxon>Methanosarcina</taxon>
    </lineage>
</organism>
<keyword evidence="1" id="KW-0547">Nucleotide-binding</keyword>
<dbReference type="SUPFAM" id="SSF52540">
    <property type="entry name" value="P-loop containing nucleoside triphosphate hydrolases"/>
    <property type="match status" value="1"/>
</dbReference>
<feature type="domain" description="SF3 helicase" evidence="3">
    <location>
        <begin position="284"/>
        <end position="442"/>
    </location>
</feature>
<keyword evidence="2" id="KW-0067">ATP-binding</keyword>
<gene>
    <name evidence="4" type="ORF">DU30_00190</name>
    <name evidence="5" type="ORF">DU67_07530</name>
</gene>
<evidence type="ECO:0000313" key="6">
    <source>
        <dbReference type="Proteomes" id="UP000034298"/>
    </source>
</evidence>
<evidence type="ECO:0000313" key="4">
    <source>
        <dbReference type="EMBL" id="KKG34927.1"/>
    </source>
</evidence>
<dbReference type="PATRIC" id="fig|2209.62.peg.41"/>
<evidence type="ECO:0000259" key="3">
    <source>
        <dbReference type="PROSITE" id="PS51206"/>
    </source>
</evidence>
<evidence type="ECO:0000313" key="5">
    <source>
        <dbReference type="EMBL" id="KKG64506.1"/>
    </source>
</evidence>
<evidence type="ECO:0000313" key="7">
    <source>
        <dbReference type="Proteomes" id="UP000034424"/>
    </source>
</evidence>
<dbReference type="Gene3D" id="3.40.50.300">
    <property type="entry name" value="P-loop containing nucleotide triphosphate hydrolases"/>
    <property type="match status" value="1"/>
</dbReference>
<dbReference type="Pfam" id="PF08706">
    <property type="entry name" value="D5_N"/>
    <property type="match status" value="1"/>
</dbReference>
<proteinExistence type="predicted"/>
<sequence>MTEAVAVTNCTYDVQEDKKLTLEEKLKNTKISIVEAENDYNNIKLANNFINKCVVTDLDTDEITAKTFIKTDIAEAFHFAGKSGNDIIRDLIKEYSSMHKRYLILKERDAKKDALNIDPKYEGMYTVTLNTRTGELIVNPHIDEIANMTAENLNLISYHDCLFCYINGFYENNKKAVEDRATKIINDIMKFKNSKGVSANLKDAMTTIRTINVVHEYPFRGGFNAINVKNGVVVFNEEGNYHLENPDPVKYKFDYILPVQFKPDADSTKIITELEKYSDKHDAIIQILVQTVLQTMGYKPFKTGYLIYGPPDYAKTTILDIYRYFIGKEKCSAIALGRMSSEDKFSLAPLEGKLMNIKDELSYFKLSDTNTYKDITGSYDIWVEPKHIDAYAAYSTAVHVFATNRTPMFDGRVKDDEAFWKRWVLIPCNKTRFPRDEKYVSKNILTEENMSGLLNVILKEVSDYIKGTPLKYNSAIDDEWMNVREEWMQAGSPLYKFITENMVRGGETAIIKDELLEAVKEWCDENILYRKTKPETVNELNDTIKLCNGTIDERRYFYKKTVAEMSKKEVRRVNIDEDYFKAEEKHCYTLPWTWKIESKYQLRFRMASVKCSNY</sequence>
<dbReference type="EMBL" id="JJPC01000067">
    <property type="protein sequence ID" value="KKG34927.1"/>
    <property type="molecule type" value="Genomic_DNA"/>
</dbReference>
<dbReference type="GO" id="GO:0005524">
    <property type="term" value="F:ATP binding"/>
    <property type="evidence" value="ECO:0007669"/>
    <property type="project" value="UniProtKB-KW"/>
</dbReference>
<dbReference type="Proteomes" id="UP000034298">
    <property type="component" value="Unassembled WGS sequence"/>
</dbReference>
<accession>A0A0F8E2P0</accession>
<reference evidence="6 7" key="1">
    <citation type="journal article" date="2015" name="ISME J.">
        <title>Genomic and phenotypic differentiation among Methanosarcina mazei populations from Columbia River sediment.</title>
        <authorList>
            <person name="Youngblut N.D."/>
            <person name="Wirth J.S."/>
            <person name="Henriksen J.R."/>
            <person name="Smith M."/>
            <person name="Simon H."/>
            <person name="Metcalf W.W."/>
            <person name="Whitaker R.J."/>
        </authorList>
    </citation>
    <scope>NUCLEOTIDE SEQUENCE [LARGE SCALE GENOMIC DNA]</scope>
    <source>
        <strain evidence="4 6">3.F.A.1B.1</strain>
        <strain evidence="5 7">3.F.T.2.1</strain>
    </source>
</reference>
<dbReference type="EMBL" id="JJPL01000078">
    <property type="protein sequence ID" value="KKG64506.1"/>
    <property type="molecule type" value="Genomic_DNA"/>
</dbReference>
<name>A0A0F8E2P0_METMZ</name>
<dbReference type="InterPro" id="IPR014818">
    <property type="entry name" value="Phage/plasmid_primase_P4_C"/>
</dbReference>
<dbReference type="Pfam" id="PF19263">
    <property type="entry name" value="DUF5906"/>
    <property type="match status" value="1"/>
</dbReference>
<dbReference type="InterPro" id="IPR027417">
    <property type="entry name" value="P-loop_NTPase"/>
</dbReference>
<comment type="caution">
    <text evidence="4">The sequence shown here is derived from an EMBL/GenBank/DDBJ whole genome shotgun (WGS) entry which is preliminary data.</text>
</comment>
<dbReference type="InterPro" id="IPR014015">
    <property type="entry name" value="Helicase_SF3_DNA-vir"/>
</dbReference>
<protein>
    <recommendedName>
        <fullName evidence="3">SF3 helicase domain-containing protein</fullName>
    </recommendedName>
</protein>